<reference evidence="6" key="1">
    <citation type="submission" date="2025-08" db="UniProtKB">
        <authorList>
            <consortium name="RefSeq"/>
        </authorList>
    </citation>
    <scope>IDENTIFICATION</scope>
    <source>
        <tissue evidence="6">Testes</tissue>
    </source>
</reference>
<organism evidence="5 6">
    <name type="scientific">Saccoglossus kowalevskii</name>
    <name type="common">Acorn worm</name>
    <dbReference type="NCBI Taxonomy" id="10224"/>
    <lineage>
        <taxon>Eukaryota</taxon>
        <taxon>Metazoa</taxon>
        <taxon>Hemichordata</taxon>
        <taxon>Enteropneusta</taxon>
        <taxon>Harrimaniidae</taxon>
        <taxon>Saccoglossus</taxon>
    </lineage>
</organism>
<protein>
    <submittedName>
        <fullName evidence="6">39S ribosomal protein L27, mitochondrial-like</fullName>
    </submittedName>
</protein>
<proteinExistence type="inferred from homology"/>
<dbReference type="PANTHER" id="PTHR15893:SF0">
    <property type="entry name" value="LARGE RIBOSOMAL SUBUNIT PROTEIN BL27M"/>
    <property type="match status" value="1"/>
</dbReference>
<sequence>MLLSSPTRVAGKLVKLDAAKFLSPIAAAVSICGARWASKKSGGSSKNHGGKSPGQRLGIKKKEGEYVQQGMILVRQKGYRWFPGSFVGVGRDKTLFALQPGIVKYSKERWIPRLDTLWGMYVAPTLSDDDMMRTFVHIIPEPQKGKFKLVDQV</sequence>
<evidence type="ECO:0000256" key="1">
    <source>
        <dbReference type="ARBA" id="ARBA00010797"/>
    </source>
</evidence>
<name>A0ABM0GT94_SACKO</name>
<dbReference type="PRINTS" id="PR00063">
    <property type="entry name" value="RIBOSOMALL27"/>
</dbReference>
<dbReference type="SUPFAM" id="SSF110324">
    <property type="entry name" value="Ribosomal L27 protein-like"/>
    <property type="match status" value="1"/>
</dbReference>
<keyword evidence="5" id="KW-1185">Reference proteome</keyword>
<evidence type="ECO:0000313" key="5">
    <source>
        <dbReference type="Proteomes" id="UP000694865"/>
    </source>
</evidence>
<evidence type="ECO:0000256" key="4">
    <source>
        <dbReference type="SAM" id="MobiDB-lite"/>
    </source>
</evidence>
<keyword evidence="2" id="KW-0689">Ribosomal protein</keyword>
<gene>
    <name evidence="6" type="primary">LOC100378123</name>
</gene>
<dbReference type="Pfam" id="PF01016">
    <property type="entry name" value="Ribosomal_L27"/>
    <property type="match status" value="1"/>
</dbReference>
<evidence type="ECO:0000313" key="6">
    <source>
        <dbReference type="RefSeq" id="XP_002736869.1"/>
    </source>
</evidence>
<dbReference type="RefSeq" id="XP_002736869.1">
    <property type="nucleotide sequence ID" value="XM_002736823.2"/>
</dbReference>
<dbReference type="PANTHER" id="PTHR15893">
    <property type="entry name" value="RIBOSOMAL PROTEIN L27"/>
    <property type="match status" value="1"/>
</dbReference>
<dbReference type="Gene3D" id="2.40.50.100">
    <property type="match status" value="1"/>
</dbReference>
<dbReference type="Proteomes" id="UP000694865">
    <property type="component" value="Unplaced"/>
</dbReference>
<comment type="similarity">
    <text evidence="1">Belongs to the bacterial ribosomal protein bL27 family.</text>
</comment>
<accession>A0ABM0GT94</accession>
<evidence type="ECO:0000256" key="3">
    <source>
        <dbReference type="ARBA" id="ARBA00023274"/>
    </source>
</evidence>
<keyword evidence="3" id="KW-0687">Ribonucleoprotein</keyword>
<feature type="region of interest" description="Disordered" evidence="4">
    <location>
        <begin position="38"/>
        <end position="60"/>
    </location>
</feature>
<dbReference type="GeneID" id="100378123"/>
<evidence type="ECO:0000256" key="2">
    <source>
        <dbReference type="ARBA" id="ARBA00022980"/>
    </source>
</evidence>
<dbReference type="InterPro" id="IPR001684">
    <property type="entry name" value="Ribosomal_bL27"/>
</dbReference>